<comment type="subcellular location">
    <subcellularLocation>
        <location evidence="1">Membrane</location>
        <topology evidence="1">Multi-pass membrane protein</topology>
    </subcellularLocation>
</comment>
<feature type="transmembrane region" description="Helical" evidence="5">
    <location>
        <begin position="235"/>
        <end position="257"/>
    </location>
</feature>
<dbReference type="EMBL" id="CP033238">
    <property type="protein sequence ID" value="AZF77115.1"/>
    <property type="molecule type" value="Genomic_DNA"/>
</dbReference>
<evidence type="ECO:0000313" key="12">
    <source>
        <dbReference type="EMBL" id="AZF77115.1"/>
    </source>
</evidence>
<dbReference type="RefSeq" id="WP_009992768.1">
    <property type="nucleotide sequence ID" value="NZ_CP011055.2"/>
</dbReference>
<dbReference type="Proteomes" id="UP000594632">
    <property type="component" value="Chromosome"/>
</dbReference>
<evidence type="ECO:0000313" key="17">
    <source>
        <dbReference type="EMBL" id="SAI85559.1"/>
    </source>
</evidence>
<sequence length="321" mass="35738">MNSLVDQIISWIIALYGSAVPALLVIFLIGITGLKEITRYETGNTFMYKLNPVTKVILTIVVMTVAATTVWWIGAILTLILLLSYLTLNEGVRKFGYVSFLTLSTILGGTWSVAPYTPPSTLQLAFPNEKQFTVVWTFPSYFQVMGYEQQLTLQALIYGLQTSFRIAPVLLSALLLITTTTGSDIFRMFTKIKIPIAITFSVLVGIRMIPRIFELLDTSVKMQYMRGLGYGKPKLISSLLIVYAIFEAIIPTMVYLFRGAKNLAISADTRGFRAYPSRTSLVELKFTRVDYYGVAIIIALIVMAILANLLGFGRTIPYVGI</sequence>
<evidence type="ECO:0000313" key="19">
    <source>
        <dbReference type="Proteomes" id="UP000033085"/>
    </source>
</evidence>
<dbReference type="EMBL" id="CP033236">
    <property type="protein sequence ID" value="AZF71872.1"/>
    <property type="molecule type" value="Genomic_DNA"/>
</dbReference>
<dbReference type="Proteomes" id="UP000269431">
    <property type="component" value="Chromosome"/>
</dbReference>
<dbReference type="EMBL" id="CP033235">
    <property type="protein sequence ID" value="AZF69252.1"/>
    <property type="molecule type" value="Genomic_DNA"/>
</dbReference>
<feature type="transmembrane region" description="Helical" evidence="5">
    <location>
        <begin position="163"/>
        <end position="182"/>
    </location>
</feature>
<evidence type="ECO:0000313" key="29">
    <source>
        <dbReference type="Proteomes" id="UP000594632"/>
    </source>
</evidence>
<dbReference type="Proteomes" id="UP000033085">
    <property type="component" value="Chromosome"/>
</dbReference>
<dbReference type="InterPro" id="IPR003339">
    <property type="entry name" value="ABC/ECF_trnsptr_transmembrane"/>
</dbReference>
<dbReference type="CDD" id="cd16914">
    <property type="entry name" value="EcfT"/>
    <property type="match status" value="1"/>
</dbReference>
<evidence type="ECO:0000313" key="24">
    <source>
        <dbReference type="Proteomes" id="UP000273194"/>
    </source>
</evidence>
<dbReference type="AlphaFoldDB" id="A0A0E3KDM9"/>
<organism evidence="8 20">
    <name type="scientific">Saccharolobus solfataricus</name>
    <name type="common">Sulfolobus solfataricus</name>
    <dbReference type="NCBI Taxonomy" id="2287"/>
    <lineage>
        <taxon>Archaea</taxon>
        <taxon>Thermoproteota</taxon>
        <taxon>Thermoprotei</taxon>
        <taxon>Sulfolobales</taxon>
        <taxon>Sulfolobaceae</taxon>
        <taxon>Saccharolobus</taxon>
    </lineage>
</organism>
<evidence type="ECO:0000313" key="28">
    <source>
        <dbReference type="Proteomes" id="UP000282269"/>
    </source>
</evidence>
<evidence type="ECO:0000256" key="3">
    <source>
        <dbReference type="ARBA" id="ARBA00022989"/>
    </source>
</evidence>
<evidence type="ECO:0000313" key="7">
    <source>
        <dbReference type="EMBL" id="AKA77480.1"/>
    </source>
</evidence>
<evidence type="ECO:0000313" key="18">
    <source>
        <dbReference type="Proteomes" id="UP000033057"/>
    </source>
</evidence>
<dbReference type="EMBL" id="CP033241">
    <property type="protein sequence ID" value="AZF84918.1"/>
    <property type="molecule type" value="Genomic_DNA"/>
</dbReference>
<dbReference type="EMBL" id="CP011055">
    <property type="protein sequence ID" value="AKA74784.1"/>
    <property type="molecule type" value="Genomic_DNA"/>
</dbReference>
<evidence type="ECO:0000313" key="11">
    <source>
        <dbReference type="EMBL" id="AZF74492.1"/>
    </source>
</evidence>
<reference evidence="17" key="3">
    <citation type="submission" date="2016-04" db="EMBL/GenBank/DDBJ databases">
        <authorList>
            <person name="Evans L.H."/>
            <person name="Alamgir A."/>
            <person name="Owens N."/>
            <person name="Weber N.D."/>
            <person name="Virtaneva K."/>
            <person name="Barbian K."/>
            <person name="Babar A."/>
            <person name="Rosenke K."/>
        </authorList>
    </citation>
    <scope>NUCLEOTIDE SEQUENCE</scope>
    <source>
        <strain evidence="17">P1</strain>
    </source>
</reference>
<keyword evidence="2 5" id="KW-0812">Transmembrane</keyword>
<dbReference type="EMBL" id="CP033239">
    <property type="protein sequence ID" value="AZF79720.1"/>
    <property type="molecule type" value="Genomic_DNA"/>
</dbReference>
<dbReference type="OrthoDB" id="31170at2157"/>
<dbReference type="Proteomes" id="UP000278715">
    <property type="component" value="Chromosome"/>
</dbReference>
<dbReference type="Proteomes" id="UP000033106">
    <property type="component" value="Chromosome"/>
</dbReference>
<evidence type="ECO:0000313" key="21">
    <source>
        <dbReference type="Proteomes" id="UP000076770"/>
    </source>
</evidence>
<evidence type="ECO:0000313" key="10">
    <source>
        <dbReference type="EMBL" id="AZF71872.1"/>
    </source>
</evidence>
<dbReference type="Proteomes" id="UP000282269">
    <property type="component" value="Chromosome"/>
</dbReference>
<feature type="transmembrane region" description="Helical" evidence="5">
    <location>
        <begin position="291"/>
        <end position="312"/>
    </location>
</feature>
<dbReference type="Pfam" id="PF02361">
    <property type="entry name" value="CbiQ"/>
    <property type="match status" value="1"/>
</dbReference>
<reference evidence="18 19" key="1">
    <citation type="journal article" date="2015" name="Genome Announc.">
        <title>Complete Genome Sequence of Sulfolobus solfataricus Strain 98/2 and Evolved Derivatives.</title>
        <authorList>
            <person name="McCarthy S."/>
            <person name="Gradnigo J."/>
            <person name="Johnson T."/>
            <person name="Payne S."/>
            <person name="Lipzen A."/>
            <person name="Martin J."/>
            <person name="Schackwitz W."/>
            <person name="Moriyama E."/>
            <person name="Blum P."/>
        </authorList>
    </citation>
    <scope>NUCLEOTIDE SEQUENCE [LARGE SCALE GENOMIC DNA]</scope>
    <source>
        <strain evidence="18">98/2 SULC</strain>
        <strain evidence="6">SARC-B</strain>
        <strain evidence="7">SARC-C</strain>
        <strain evidence="8 20">SULA</strain>
        <strain evidence="19">SULB</strain>
    </source>
</reference>
<reference evidence="22 23" key="4">
    <citation type="journal article" date="2018" name="Proc. Natl. Acad. Sci. U.S.A.">
        <title>Nonmutational mechanism of inheritance in the Archaeon Sulfolobus solfataricus.</title>
        <authorList>
            <person name="Payne S."/>
            <person name="McCarthy S."/>
            <person name="Johnson T."/>
            <person name="North E."/>
            <person name="Blum P."/>
        </authorList>
    </citation>
    <scope>NUCLEOTIDE SEQUENCE [LARGE SCALE GENOMIC DNA]</scope>
    <source>
        <strain evidence="10 22">SARC-H</strain>
        <strain evidence="11 26">SARC-I</strain>
        <strain evidence="13 27">SARC-N</strain>
        <strain evidence="14 28">SARC-O</strain>
        <strain evidence="15 23">SUL120</strain>
        <strain evidence="9 24">SULG</strain>
        <strain evidence="12 25">SULM</strain>
    </source>
</reference>
<dbReference type="KEGG" id="ssoa:SULA_2709"/>
<dbReference type="EMBL" id="CP011057">
    <property type="protein sequence ID" value="AKA80170.1"/>
    <property type="molecule type" value="Genomic_DNA"/>
</dbReference>
<feature type="transmembrane region" description="Helical" evidence="5">
    <location>
        <begin position="56"/>
        <end position="83"/>
    </location>
</feature>
<evidence type="ECO:0000313" key="8">
    <source>
        <dbReference type="EMBL" id="AKA80170.1"/>
    </source>
</evidence>
<dbReference type="EMBL" id="CP011056">
    <property type="protein sequence ID" value="AKA77480.1"/>
    <property type="molecule type" value="Genomic_DNA"/>
</dbReference>
<dbReference type="GeneID" id="1453410"/>
<evidence type="ECO:0000313" key="22">
    <source>
        <dbReference type="Proteomes" id="UP000267993"/>
    </source>
</evidence>
<evidence type="ECO:0000313" key="27">
    <source>
        <dbReference type="Proteomes" id="UP000278715"/>
    </source>
</evidence>
<evidence type="ECO:0000313" key="9">
    <source>
        <dbReference type="EMBL" id="AZF69252.1"/>
    </source>
</evidence>
<evidence type="ECO:0000313" key="13">
    <source>
        <dbReference type="EMBL" id="AZF79720.1"/>
    </source>
</evidence>
<feature type="transmembrane region" description="Helical" evidence="5">
    <location>
        <begin position="194"/>
        <end position="213"/>
    </location>
</feature>
<evidence type="ECO:0000313" key="15">
    <source>
        <dbReference type="EMBL" id="AZF84918.1"/>
    </source>
</evidence>
<dbReference type="Proteomes" id="UP000076770">
    <property type="component" value="Chromosome i"/>
</dbReference>
<evidence type="ECO:0000256" key="1">
    <source>
        <dbReference type="ARBA" id="ARBA00004141"/>
    </source>
</evidence>
<protein>
    <submittedName>
        <fullName evidence="17">Cobalt ABC transporter</fullName>
    </submittedName>
    <submittedName>
        <fullName evidence="8">Energy-coupling factor transporter transmembrane protein EcfT</fullName>
    </submittedName>
</protein>
<dbReference type="Proteomes" id="UP000033057">
    <property type="component" value="Chromosome"/>
</dbReference>
<gene>
    <name evidence="16" type="ORF">HFC64_03945</name>
    <name evidence="17" type="ORF">SSOP1_2005</name>
    <name evidence="8" type="ORF">SULA_2709</name>
    <name evidence="6" type="ORF">SULB_2710</name>
    <name evidence="7" type="ORF">SULC_2707</name>
    <name evidence="9" type="ORF">SULG_13810</name>
    <name evidence="10" type="ORF">SULH_13810</name>
    <name evidence="11" type="ORF">SULI_13810</name>
    <name evidence="12" type="ORF">SULM_13800</name>
    <name evidence="13" type="ORF">SULN_13790</name>
    <name evidence="14" type="ORF">SULO_13810</name>
    <name evidence="15" type="ORF">SULZ_13815</name>
</gene>
<evidence type="ECO:0000256" key="5">
    <source>
        <dbReference type="SAM" id="Phobius"/>
    </source>
</evidence>
<reference evidence="16 29" key="6">
    <citation type="journal article" date="2020" name="Nat. Commun.">
        <title>The structures of two archaeal type IV pili illuminate evolutionary relationships.</title>
        <authorList>
            <person name="Wang F."/>
            <person name="Baquero D.P."/>
            <person name="Su Z."/>
            <person name="Beltran L.C."/>
            <person name="Prangishvili D."/>
            <person name="Krupovic M."/>
            <person name="Egelman E.H."/>
        </authorList>
    </citation>
    <scope>NUCLEOTIDE SEQUENCE [LARGE SCALE GENOMIC DNA]</scope>
    <source>
        <strain evidence="16 29">POZ149</strain>
    </source>
</reference>
<dbReference type="GeneID" id="44130675"/>
<dbReference type="PANTHER" id="PTHR33514:SF13">
    <property type="entry name" value="PROTEIN ABCI12, CHLOROPLASTIC"/>
    <property type="match status" value="1"/>
</dbReference>
<reference evidence="21" key="2">
    <citation type="submission" date="2016-04" db="EMBL/GenBank/DDBJ databases">
        <authorList>
            <person name="Shah S.A."/>
            <person name="Garrett R.A."/>
        </authorList>
    </citation>
    <scope>NUCLEOTIDE SEQUENCE [LARGE SCALE GENOMIC DNA]</scope>
    <source>
        <strain evidence="21">ATCC 35091 / DSM 1616 / JCM 8930 / NBRC 15331 / P1</strain>
    </source>
</reference>
<dbReference type="Proteomes" id="UP000275843">
    <property type="component" value="Chromosome"/>
</dbReference>
<evidence type="ECO:0000313" key="26">
    <source>
        <dbReference type="Proteomes" id="UP000275843"/>
    </source>
</evidence>
<dbReference type="EMBL" id="LT549890">
    <property type="protein sequence ID" value="SAI85559.1"/>
    <property type="molecule type" value="Genomic_DNA"/>
</dbReference>
<dbReference type="GO" id="GO:0005886">
    <property type="term" value="C:plasma membrane"/>
    <property type="evidence" value="ECO:0007669"/>
    <property type="project" value="UniProtKB-ARBA"/>
</dbReference>
<dbReference type="EMBL" id="CP050869">
    <property type="protein sequence ID" value="QPG49143.1"/>
    <property type="molecule type" value="Genomic_DNA"/>
</dbReference>
<keyword evidence="3 5" id="KW-1133">Transmembrane helix</keyword>
<feature type="transmembrane region" description="Helical" evidence="5">
    <location>
        <begin position="95"/>
        <end position="114"/>
    </location>
</feature>
<dbReference type="Proteomes" id="UP000273194">
    <property type="component" value="Chromosome"/>
</dbReference>
<dbReference type="Proteomes" id="UP000267993">
    <property type="component" value="Chromosome"/>
</dbReference>
<reference evidence="8" key="5">
    <citation type="submission" date="2018-10" db="EMBL/GenBank/DDBJ databases">
        <authorList>
            <person name="McCarthy S."/>
            <person name="Gradnigo J."/>
            <person name="Johnson T."/>
            <person name="Payne S."/>
            <person name="Lipzen A."/>
            <person name="Schackwitz W."/>
            <person name="Martin J."/>
            <person name="Moriyama E."/>
            <person name="Blum P."/>
        </authorList>
    </citation>
    <scope>NUCLEOTIDE SEQUENCE</scope>
    <source>
        <strain evidence="6">SARC-B</strain>
        <strain evidence="7">SARC-C</strain>
        <strain evidence="8">SULA</strain>
    </source>
</reference>
<keyword evidence="4 5" id="KW-0472">Membrane</keyword>
<evidence type="ECO:0000256" key="4">
    <source>
        <dbReference type="ARBA" id="ARBA00023136"/>
    </source>
</evidence>
<evidence type="ECO:0000256" key="2">
    <source>
        <dbReference type="ARBA" id="ARBA00022692"/>
    </source>
</evidence>
<dbReference type="KEGG" id="ssof:SULC_2707"/>
<name>A0A0E3KDM9_SACSO</name>
<evidence type="ECO:0000313" key="6">
    <source>
        <dbReference type="EMBL" id="AKA74784.1"/>
    </source>
</evidence>
<evidence type="ECO:0000313" key="23">
    <source>
        <dbReference type="Proteomes" id="UP000269431"/>
    </source>
</evidence>
<dbReference type="PANTHER" id="PTHR33514">
    <property type="entry name" value="PROTEIN ABCI12, CHLOROPLASTIC"/>
    <property type="match status" value="1"/>
</dbReference>
<evidence type="ECO:0000313" key="20">
    <source>
        <dbReference type="Proteomes" id="UP000033106"/>
    </source>
</evidence>
<dbReference type="OMA" id="TVWWISA"/>
<feature type="transmembrane region" description="Helical" evidence="5">
    <location>
        <begin position="12"/>
        <end position="34"/>
    </location>
</feature>
<proteinExistence type="predicted"/>
<evidence type="ECO:0000313" key="14">
    <source>
        <dbReference type="EMBL" id="AZF82326.1"/>
    </source>
</evidence>
<dbReference type="Proteomes" id="UP000273443">
    <property type="component" value="Chromosome"/>
</dbReference>
<dbReference type="EMBL" id="CP033237">
    <property type="protein sequence ID" value="AZF74492.1"/>
    <property type="molecule type" value="Genomic_DNA"/>
</dbReference>
<dbReference type="EMBL" id="CP033240">
    <property type="protein sequence ID" value="AZF82326.1"/>
    <property type="molecule type" value="Genomic_DNA"/>
</dbReference>
<evidence type="ECO:0000313" key="16">
    <source>
        <dbReference type="EMBL" id="QPG49143.1"/>
    </source>
</evidence>
<accession>A0A0E3KDM9</accession>
<dbReference type="KEGG" id="ssol:SULB_2710"/>
<evidence type="ECO:0000313" key="25">
    <source>
        <dbReference type="Proteomes" id="UP000273443"/>
    </source>
</evidence>
<dbReference type="PATRIC" id="fig|2287.6.peg.2893"/>